<keyword evidence="2" id="KW-1185">Reference proteome</keyword>
<evidence type="ECO:0000313" key="1">
    <source>
        <dbReference type="EMBL" id="KAJ2793411.1"/>
    </source>
</evidence>
<protein>
    <submittedName>
        <fullName evidence="1">Uncharacterized protein</fullName>
    </submittedName>
</protein>
<evidence type="ECO:0000313" key="2">
    <source>
        <dbReference type="Proteomes" id="UP001140096"/>
    </source>
</evidence>
<proteinExistence type="predicted"/>
<dbReference type="EMBL" id="JANBUP010004714">
    <property type="protein sequence ID" value="KAJ2793411.1"/>
    <property type="molecule type" value="Genomic_DNA"/>
</dbReference>
<gene>
    <name evidence="1" type="ORF">H4S07_007059</name>
</gene>
<comment type="caution">
    <text evidence="1">The sequence shown here is derived from an EMBL/GenBank/DDBJ whole genome shotgun (WGS) entry which is preliminary data.</text>
</comment>
<name>A0ACC1KQZ1_9FUNG</name>
<reference evidence="1" key="1">
    <citation type="submission" date="2022-07" db="EMBL/GenBank/DDBJ databases">
        <title>Phylogenomic reconstructions and comparative analyses of Kickxellomycotina fungi.</title>
        <authorList>
            <person name="Reynolds N.K."/>
            <person name="Stajich J.E."/>
            <person name="Barry K."/>
            <person name="Grigoriev I.V."/>
            <person name="Crous P."/>
            <person name="Smith M.E."/>
        </authorList>
    </citation>
    <scope>NUCLEOTIDE SEQUENCE</scope>
    <source>
        <strain evidence="1">CBS 102833</strain>
    </source>
</reference>
<organism evidence="1 2">
    <name type="scientific">Coemansia furcata</name>
    <dbReference type="NCBI Taxonomy" id="417177"/>
    <lineage>
        <taxon>Eukaryota</taxon>
        <taxon>Fungi</taxon>
        <taxon>Fungi incertae sedis</taxon>
        <taxon>Zoopagomycota</taxon>
        <taxon>Kickxellomycotina</taxon>
        <taxon>Kickxellomycetes</taxon>
        <taxon>Kickxellales</taxon>
        <taxon>Kickxellaceae</taxon>
        <taxon>Coemansia</taxon>
    </lineage>
</organism>
<accession>A0ACC1KQZ1</accession>
<dbReference type="Proteomes" id="UP001140096">
    <property type="component" value="Unassembled WGS sequence"/>
</dbReference>
<feature type="non-terminal residue" evidence="1">
    <location>
        <position position="187"/>
    </location>
</feature>
<sequence length="187" mass="20028">MVIPLDNSSASRLQRGGYSLAQFSQSAGSQISQEQQNYTASYQQPISYHYSQQPANSPTQLLNYSADSSDQCYKYEYSASKAPLVLAHEGDHLDQHRASNNLNEIPASVSDAGEVEDTTDVDGRCASSYINEMSGKGALFGTAVSTSPLPESTPPNEHCGRNSLGLTIDQDGTGTFSVANTQHQPSS</sequence>